<evidence type="ECO:0000256" key="5">
    <source>
        <dbReference type="ARBA" id="ARBA00022763"/>
    </source>
</evidence>
<dbReference type="PANTHER" id="PTHR10359">
    <property type="entry name" value="A/G-SPECIFIC ADENINE GLYCOSYLASE/ENDONUCLEASE III"/>
    <property type="match status" value="1"/>
</dbReference>
<dbReference type="CDD" id="cd00056">
    <property type="entry name" value="ENDO3c"/>
    <property type="match status" value="1"/>
</dbReference>
<evidence type="ECO:0000256" key="10">
    <source>
        <dbReference type="ARBA" id="ARBA00023204"/>
    </source>
</evidence>
<gene>
    <name evidence="14" type="ORF">METZ01_LOCUS307008</name>
</gene>
<dbReference type="SMART" id="SM00478">
    <property type="entry name" value="ENDO3c"/>
    <property type="match status" value="1"/>
</dbReference>
<dbReference type="NCBIfam" id="TIGR01083">
    <property type="entry name" value="nth"/>
    <property type="match status" value="1"/>
</dbReference>
<dbReference type="FunFam" id="1.10.1670.10:FF:000001">
    <property type="entry name" value="Endonuclease III"/>
    <property type="match status" value="1"/>
</dbReference>
<keyword evidence="8" id="KW-0411">Iron-sulfur</keyword>
<dbReference type="InterPro" id="IPR023170">
    <property type="entry name" value="HhH_base_excis_C"/>
</dbReference>
<dbReference type="FunFam" id="1.10.340.30:FF:000001">
    <property type="entry name" value="Endonuclease III"/>
    <property type="match status" value="1"/>
</dbReference>
<dbReference type="GO" id="GO:0003677">
    <property type="term" value="F:DNA binding"/>
    <property type="evidence" value="ECO:0007669"/>
    <property type="project" value="UniProtKB-KW"/>
</dbReference>
<reference evidence="14" key="1">
    <citation type="submission" date="2018-05" db="EMBL/GenBank/DDBJ databases">
        <authorList>
            <person name="Lanie J.A."/>
            <person name="Ng W.-L."/>
            <person name="Kazmierczak K.M."/>
            <person name="Andrzejewski T.M."/>
            <person name="Davidsen T.M."/>
            <person name="Wayne K.J."/>
            <person name="Tettelin H."/>
            <person name="Glass J.I."/>
            <person name="Rusch D."/>
            <person name="Podicherti R."/>
            <person name="Tsui H.-C.T."/>
            <person name="Winkler M.E."/>
        </authorList>
    </citation>
    <scope>NUCLEOTIDE SEQUENCE</scope>
</reference>
<dbReference type="Pfam" id="PF00730">
    <property type="entry name" value="HhH-GPD"/>
    <property type="match status" value="1"/>
</dbReference>
<evidence type="ECO:0000256" key="2">
    <source>
        <dbReference type="ARBA" id="ARBA00008343"/>
    </source>
</evidence>
<keyword evidence="3" id="KW-0004">4Fe-4S</keyword>
<dbReference type="Gene3D" id="1.10.340.30">
    <property type="entry name" value="Hypothetical protein, domain 2"/>
    <property type="match status" value="1"/>
</dbReference>
<dbReference type="EMBL" id="UINC01096893">
    <property type="protein sequence ID" value="SVC54154.1"/>
    <property type="molecule type" value="Genomic_DNA"/>
</dbReference>
<feature type="non-terminal residue" evidence="14">
    <location>
        <position position="202"/>
    </location>
</feature>
<evidence type="ECO:0000256" key="9">
    <source>
        <dbReference type="ARBA" id="ARBA00023125"/>
    </source>
</evidence>
<evidence type="ECO:0000256" key="6">
    <source>
        <dbReference type="ARBA" id="ARBA00022801"/>
    </source>
</evidence>
<evidence type="ECO:0000256" key="3">
    <source>
        <dbReference type="ARBA" id="ARBA00022485"/>
    </source>
</evidence>
<name>A0A382MYU3_9ZZZZ</name>
<dbReference type="InterPro" id="IPR011257">
    <property type="entry name" value="DNA_glycosylase"/>
</dbReference>
<evidence type="ECO:0000256" key="11">
    <source>
        <dbReference type="ARBA" id="ARBA00023239"/>
    </source>
</evidence>
<evidence type="ECO:0000256" key="1">
    <source>
        <dbReference type="ARBA" id="ARBA00001966"/>
    </source>
</evidence>
<evidence type="ECO:0000313" key="14">
    <source>
        <dbReference type="EMBL" id="SVC54154.1"/>
    </source>
</evidence>
<dbReference type="Pfam" id="PF00633">
    <property type="entry name" value="HHH"/>
    <property type="match status" value="1"/>
</dbReference>
<dbReference type="InterPro" id="IPR003651">
    <property type="entry name" value="Endonuclease3_FeS-loop_motif"/>
</dbReference>
<comment type="cofactor">
    <cofactor evidence="1">
        <name>[4Fe-4S] cluster</name>
        <dbReference type="ChEBI" id="CHEBI:49883"/>
    </cofactor>
</comment>
<keyword evidence="6" id="KW-0378">Hydrolase</keyword>
<feature type="domain" description="HhH-GPD" evidence="13">
    <location>
        <begin position="33"/>
        <end position="180"/>
    </location>
</feature>
<dbReference type="GO" id="GO:0019104">
    <property type="term" value="F:DNA N-glycosylase activity"/>
    <property type="evidence" value="ECO:0007669"/>
    <property type="project" value="TreeGrafter"/>
</dbReference>
<keyword evidence="4" id="KW-0479">Metal-binding</keyword>
<keyword evidence="11" id="KW-0456">Lyase</keyword>
<dbReference type="InterPro" id="IPR000445">
    <property type="entry name" value="HhH_motif"/>
</dbReference>
<keyword evidence="5" id="KW-0227">DNA damage</keyword>
<dbReference type="AlphaFoldDB" id="A0A382MYU3"/>
<keyword evidence="9" id="KW-0238">DNA-binding</keyword>
<comment type="similarity">
    <text evidence="2">Belongs to the Nth/MutY family.</text>
</comment>
<dbReference type="InterPro" id="IPR004035">
    <property type="entry name" value="Endouclease-III_FeS-bd_BS"/>
</dbReference>
<sequence>MAEIIICLKREYPDSRCSLIYESPFQLLVSTILSAQCTDERVNKVANKLFAKYPSAKDFEKLQLDTIKKAIYSTGFYNNKAKSIKGMAIAVIDRYGGKLPDNLEDMVKLPGVGRKTANVVLGNVYNIPSVVVDTHVTRITNLLKFVKTRDAVKIEQKLMKIINRNDWTLFAHLLIDHGRAICIANRPRCEACILAELCPSNK</sequence>
<evidence type="ECO:0000259" key="13">
    <source>
        <dbReference type="SMART" id="SM00478"/>
    </source>
</evidence>
<dbReference type="PANTHER" id="PTHR10359:SF18">
    <property type="entry name" value="ENDONUCLEASE III"/>
    <property type="match status" value="1"/>
</dbReference>
<dbReference type="GO" id="GO:0006285">
    <property type="term" value="P:base-excision repair, AP site formation"/>
    <property type="evidence" value="ECO:0007669"/>
    <property type="project" value="TreeGrafter"/>
</dbReference>
<keyword evidence="10" id="KW-0234">DNA repair</keyword>
<protein>
    <recommendedName>
        <fullName evidence="13">HhH-GPD domain-containing protein</fullName>
    </recommendedName>
</protein>
<evidence type="ECO:0000256" key="7">
    <source>
        <dbReference type="ARBA" id="ARBA00023004"/>
    </source>
</evidence>
<dbReference type="Gene3D" id="1.10.1670.10">
    <property type="entry name" value="Helix-hairpin-Helix base-excision DNA repair enzymes (C-terminal)"/>
    <property type="match status" value="1"/>
</dbReference>
<dbReference type="SMART" id="SM00525">
    <property type="entry name" value="FES"/>
    <property type="match status" value="1"/>
</dbReference>
<evidence type="ECO:0000256" key="8">
    <source>
        <dbReference type="ARBA" id="ARBA00023014"/>
    </source>
</evidence>
<dbReference type="InterPro" id="IPR004036">
    <property type="entry name" value="Endonuclease-III-like_CS2"/>
</dbReference>
<dbReference type="GO" id="GO:0046872">
    <property type="term" value="F:metal ion binding"/>
    <property type="evidence" value="ECO:0007669"/>
    <property type="project" value="UniProtKB-KW"/>
</dbReference>
<dbReference type="SUPFAM" id="SSF48150">
    <property type="entry name" value="DNA-glycosylase"/>
    <property type="match status" value="1"/>
</dbReference>
<accession>A0A382MYU3</accession>
<dbReference type="PROSITE" id="PS00764">
    <property type="entry name" value="ENDONUCLEASE_III_1"/>
    <property type="match status" value="1"/>
</dbReference>
<keyword evidence="7" id="KW-0408">Iron</keyword>
<dbReference type="InterPro" id="IPR003265">
    <property type="entry name" value="HhH-GPD_domain"/>
</dbReference>
<dbReference type="PROSITE" id="PS01155">
    <property type="entry name" value="ENDONUCLEASE_III_2"/>
    <property type="match status" value="1"/>
</dbReference>
<dbReference type="GO" id="GO:0016829">
    <property type="term" value="F:lyase activity"/>
    <property type="evidence" value="ECO:0007669"/>
    <property type="project" value="UniProtKB-KW"/>
</dbReference>
<dbReference type="GO" id="GO:0003906">
    <property type="term" value="F:DNA-(apurinic or apyrimidinic site) endonuclease activity"/>
    <property type="evidence" value="ECO:0007669"/>
    <property type="project" value="InterPro"/>
</dbReference>
<dbReference type="GO" id="GO:0051539">
    <property type="term" value="F:4 iron, 4 sulfur cluster binding"/>
    <property type="evidence" value="ECO:0007669"/>
    <property type="project" value="UniProtKB-KW"/>
</dbReference>
<evidence type="ECO:0000256" key="4">
    <source>
        <dbReference type="ARBA" id="ARBA00022723"/>
    </source>
</evidence>
<evidence type="ECO:0000256" key="12">
    <source>
        <dbReference type="ARBA" id="ARBA00023295"/>
    </source>
</evidence>
<organism evidence="14">
    <name type="scientific">marine metagenome</name>
    <dbReference type="NCBI Taxonomy" id="408172"/>
    <lineage>
        <taxon>unclassified sequences</taxon>
        <taxon>metagenomes</taxon>
        <taxon>ecological metagenomes</taxon>
    </lineage>
</organism>
<dbReference type="InterPro" id="IPR005759">
    <property type="entry name" value="Nth"/>
</dbReference>
<keyword evidence="12" id="KW-0326">Glycosidase</keyword>
<dbReference type="HAMAP" id="MF_00942">
    <property type="entry name" value="Nth"/>
    <property type="match status" value="1"/>
</dbReference>
<proteinExistence type="inferred from homology"/>
<dbReference type="PIRSF" id="PIRSF001435">
    <property type="entry name" value="Nth"/>
    <property type="match status" value="1"/>
</dbReference>